<evidence type="ECO:0000313" key="3">
    <source>
        <dbReference type="Proteomes" id="UP000197587"/>
    </source>
</evidence>
<gene>
    <name evidence="2" type="ORF">AP75_03085</name>
</gene>
<dbReference type="SUPFAM" id="SSF56935">
    <property type="entry name" value="Porins"/>
    <property type="match status" value="1"/>
</dbReference>
<proteinExistence type="predicted"/>
<reference evidence="2 3" key="1">
    <citation type="submission" date="2017-05" db="EMBL/GenBank/DDBJ databases">
        <title>Genome of Chryseobacterium haifense.</title>
        <authorList>
            <person name="Newman J.D."/>
        </authorList>
    </citation>
    <scope>NUCLEOTIDE SEQUENCE [LARGE SCALE GENOMIC DNA]</scope>
    <source>
        <strain evidence="2 3">DSM 19056</strain>
    </source>
</reference>
<dbReference type="PANTHER" id="PTHR40980">
    <property type="entry name" value="PLUG DOMAIN-CONTAINING PROTEIN"/>
    <property type="match status" value="1"/>
</dbReference>
<protein>
    <submittedName>
        <fullName evidence="2">TonB-dependent receptor</fullName>
    </submittedName>
</protein>
<dbReference type="AlphaFoldDB" id="A0A246BBS3"/>
<dbReference type="RefSeq" id="WP_088263565.1">
    <property type="nucleotide sequence ID" value="NZ_JASZ02000003.1"/>
</dbReference>
<comment type="caution">
    <text evidence="2">The sequence shown here is derived from an EMBL/GenBank/DDBJ whole genome shotgun (WGS) entry which is preliminary data.</text>
</comment>
<dbReference type="Pfam" id="PF14905">
    <property type="entry name" value="OMP_b-brl_3"/>
    <property type="match status" value="1"/>
</dbReference>
<accession>A0A246BBS3</accession>
<dbReference type="EMBL" id="JASZ02000003">
    <property type="protein sequence ID" value="OWK99115.1"/>
    <property type="molecule type" value="Genomic_DNA"/>
</dbReference>
<evidence type="ECO:0000313" key="2">
    <source>
        <dbReference type="EMBL" id="OWK99115.1"/>
    </source>
</evidence>
<keyword evidence="2" id="KW-0675">Receptor</keyword>
<feature type="domain" description="Outer membrane protein beta-barrel" evidence="1">
    <location>
        <begin position="299"/>
        <end position="691"/>
    </location>
</feature>
<dbReference type="InterPro" id="IPR041700">
    <property type="entry name" value="OMP_b-brl_3"/>
</dbReference>
<dbReference type="PANTHER" id="PTHR40980:SF4">
    <property type="entry name" value="TONB-DEPENDENT RECEPTOR-LIKE BETA-BARREL DOMAIN-CONTAINING PROTEIN"/>
    <property type="match status" value="1"/>
</dbReference>
<organism evidence="2 3">
    <name type="scientific">Kaistella haifensis DSM 19056</name>
    <dbReference type="NCBI Taxonomy" id="1450526"/>
    <lineage>
        <taxon>Bacteria</taxon>
        <taxon>Pseudomonadati</taxon>
        <taxon>Bacteroidota</taxon>
        <taxon>Flavobacteriia</taxon>
        <taxon>Flavobacteriales</taxon>
        <taxon>Weeksellaceae</taxon>
        <taxon>Chryseobacterium group</taxon>
        <taxon>Kaistella</taxon>
    </lineage>
</organism>
<keyword evidence="3" id="KW-1185">Reference proteome</keyword>
<name>A0A246BBS3_9FLAO</name>
<evidence type="ECO:0000259" key="1">
    <source>
        <dbReference type="Pfam" id="PF14905"/>
    </source>
</evidence>
<dbReference type="Proteomes" id="UP000197587">
    <property type="component" value="Unassembled WGS sequence"/>
</dbReference>
<sequence>MTKTLNFFAFFSVTIISGQIKTDSTKTKDIAEVTVIARKPTIENKTDRTVFNVANSSILAGNTTWDVLRMTPLVSMDSNDNLLAEGESVTVNINDRKTVFTGKELKDYLKTIAADNLMKIEVITTPSARYEAAGPVINIVLKKLENEGTKGSVSLTNTQNTKNSQYANFNLNYHKKNFTETLTGGYSDNSQVMKNYNENFIYENNELTKIVTESTETGKSPSFSSSSELELNDKNNIGFIFEYSQTKRSSFSDAYGENFIGNNLQNFYAKNQSLTGLNRNLGSNLYYKYYDKEKNKIMDLNAGINYSSVTDTNEHLTNFSANSIPTGIRILADNQNREYYFKADYSQPLGKRGSTLEFGGKSSYKNYVIPYDYYGLSGNNWLEDLSRSNDFQYLENLNSLYANFSKTFFKKLETRIGLRYEYIWFKVRQDIGNIEKTDSYGTFLPDLLVKYPISENTDLTATYKHNIWRPWYNEMNPFELPMDNGTYMRGNMNLDPNPNDRFSLKIGLYKKYFLTASYWYSNQDYWTTYFKDGDKTIQMEENFPGKVAKYGLNFNTNQAFLKNKLNVNLSLNLNYTDNSDFNAQNNLKDAKDYFTNFGGSSNISYNNLFNKNININGWFGLFSQNFGNSYGNQMNFFHNISVTKIFPKTQMEASLQMYNIFQRPVFDITTYTPLGTFRNSTKADWYGFSLTFIKRFGNQKVKESMKTNVAKDSGGSKE</sequence>